<organism evidence="1 2">
    <name type="scientific">Ilex paraguariensis</name>
    <name type="common">yerba mate</name>
    <dbReference type="NCBI Taxonomy" id="185542"/>
    <lineage>
        <taxon>Eukaryota</taxon>
        <taxon>Viridiplantae</taxon>
        <taxon>Streptophyta</taxon>
        <taxon>Embryophyta</taxon>
        <taxon>Tracheophyta</taxon>
        <taxon>Spermatophyta</taxon>
        <taxon>Magnoliopsida</taxon>
        <taxon>eudicotyledons</taxon>
        <taxon>Gunneridae</taxon>
        <taxon>Pentapetalae</taxon>
        <taxon>asterids</taxon>
        <taxon>campanulids</taxon>
        <taxon>Aquifoliales</taxon>
        <taxon>Aquifoliaceae</taxon>
        <taxon>Ilex</taxon>
    </lineage>
</organism>
<evidence type="ECO:0000313" key="2">
    <source>
        <dbReference type="Proteomes" id="UP001642360"/>
    </source>
</evidence>
<protein>
    <recommendedName>
        <fullName evidence="3">RNase H type-1 domain-containing protein</fullName>
    </recommendedName>
</protein>
<evidence type="ECO:0008006" key="3">
    <source>
        <dbReference type="Google" id="ProtNLM"/>
    </source>
</evidence>
<dbReference type="EMBL" id="CAUOFW020000126">
    <property type="protein sequence ID" value="CAK9133712.1"/>
    <property type="molecule type" value="Genomic_DNA"/>
</dbReference>
<reference evidence="1 2" key="1">
    <citation type="submission" date="2024-02" db="EMBL/GenBank/DDBJ databases">
        <authorList>
            <person name="Vignale AGUSTIN F."/>
            <person name="Sosa J E."/>
            <person name="Modenutti C."/>
        </authorList>
    </citation>
    <scope>NUCLEOTIDE SEQUENCE [LARGE SCALE GENOMIC DNA]</scope>
</reference>
<name>A0ABC8QQH7_9AQUA</name>
<accession>A0ABC8QQH7</accession>
<sequence>MEIYGQIDYVLAEVPWRLQPILERIKYLFGFLKVKTKHIYREANGIADFLASFAVLTERNSDFSASGVLPLAGMLLLQKDQSLLPTARLTKVINRGTLPLL</sequence>
<gene>
    <name evidence="1" type="ORF">ILEXP_LOCUS628</name>
</gene>
<evidence type="ECO:0000313" key="1">
    <source>
        <dbReference type="EMBL" id="CAK9133712.1"/>
    </source>
</evidence>
<dbReference type="Proteomes" id="UP001642360">
    <property type="component" value="Unassembled WGS sequence"/>
</dbReference>
<proteinExistence type="predicted"/>
<keyword evidence="2" id="KW-1185">Reference proteome</keyword>
<comment type="caution">
    <text evidence="1">The sequence shown here is derived from an EMBL/GenBank/DDBJ whole genome shotgun (WGS) entry which is preliminary data.</text>
</comment>
<dbReference type="AlphaFoldDB" id="A0ABC8QQH7"/>